<dbReference type="OrthoDB" id="6252103at2759"/>
<dbReference type="InterPro" id="IPR015943">
    <property type="entry name" value="WD40/YVTN_repeat-like_dom_sf"/>
</dbReference>
<sequence>MSHTFAANSGAAGAVSLTVHRVVGTSASSPACFVCVGNHVAYTSGAGVVVHVLSDPRDSSEKDDSSLTTDSADSYEYTSSRSSTSMNSGCDSAVRIDDRFFCTVSPDFSVSKAGAGVASSLGSSGTAPKRDMFGFLIGVPAKVLRSSFDNSIGSGLSTSNGINHSFGKNANSSFNSIKNGGISSNINSGLSPGSPYTSDDGGRKDRAISPSCVALSPNLQLVAVGESGYQPQVVLYSLAPDATTQGPLVMLSAHDIGINHLAFSPCGRFLASLGVAANGFLHIWSLGMMREAGTVQLLASNRCISDVVAMKWAGTRLYTIGKRHIRSWRLKNYSYNSAAGTKSNGIKSTIGDNRQENIEDDGVLAGRNLILGEFSNCNFVALETVRPDLLVVATDQGDLATIHDSFSNGNDGQKIEFVPRLCVGFAITAMSFDFWDGILWVFGPTPGHLRAIDLEILLKAGPLRSPSMLSSKITLASNYITALYITNHRCLTTLNADRRMRQFQLPANKPREELIEIINSTSGLTSYEGAYPPRDWISNPQLETTPRELKNSVEGGVKGVRALPTAEGGFLTWSSSGLVQIWSFSANDGTATECMAQLHVPLDDLENDIVQNQLSIVEPLSRLTSTDKEVHSDERRLTLVTGDRFGMVRVITTVGATTKMMQSFYAHGAEVVDIACAPPMDPKSDLAQQPRMFVTTSRDKTVQIFVKHNFGLEDNSNNEWELLQTLVTHKTSVVRVLVADAAGERIVSCANDRTAVIHRAIYEGSEIVAYIPEKVISLKSAPIDMVLDHSNTNSGSKTNLIVSCNDKIVYIYRFPSGELVHFYKVGDRRTGSLALRDISILRVPKSLIAPEKPDNGKNKKKQTNRQKYLVATGADKSVRVYRHQDGSTPAACQWAHCEGVSGLQVVSGAPKLVSNSTAATWILASCGHDGCLVFWKLKISFPETGKDDAADKRIAMRRSMPTRKVLSKTDLERLARTSSSNVSGNPTTLGAGSPTRTLTVPKARSLRHSMSALSLETSSSSFTMSSLFQAPVPSRQKQAPSANANGEKTVRRTLSTSEKLSYPLAINKRHSLPPSQPSAVLLKPKQEEDSPVVVAKTSQSVKPVLRQVSGSNSSDKGNKKIATTKLGYTAEVLASELAQFRRQYHRCVEDATEQQHQSSREVMLPPVTPAALESLRKELQQTLTLLDKQALLSL</sequence>
<feature type="compositionally biased region" description="Low complexity" evidence="1">
    <location>
        <begin position="66"/>
        <end position="88"/>
    </location>
</feature>
<organism evidence="2 3">
    <name type="scientific">Geotrichum candidum</name>
    <name type="common">Oospora lactis</name>
    <name type="synonym">Dipodascus geotrichum</name>
    <dbReference type="NCBI Taxonomy" id="1173061"/>
    <lineage>
        <taxon>Eukaryota</taxon>
        <taxon>Fungi</taxon>
        <taxon>Dikarya</taxon>
        <taxon>Ascomycota</taxon>
        <taxon>Saccharomycotina</taxon>
        <taxon>Dipodascomycetes</taxon>
        <taxon>Dipodascales</taxon>
        <taxon>Dipodascaceae</taxon>
        <taxon>Geotrichum</taxon>
    </lineage>
</organism>
<dbReference type="Gene3D" id="2.130.10.10">
    <property type="entry name" value="YVTN repeat-like/Quinoprotein amine dehydrogenase"/>
    <property type="match status" value="3"/>
</dbReference>
<dbReference type="SMART" id="SM00320">
    <property type="entry name" value="WD40"/>
    <property type="match status" value="6"/>
</dbReference>
<evidence type="ECO:0000256" key="1">
    <source>
        <dbReference type="SAM" id="MobiDB-lite"/>
    </source>
</evidence>
<feature type="region of interest" description="Disordered" evidence="1">
    <location>
        <begin position="1031"/>
        <end position="1056"/>
    </location>
</feature>
<dbReference type="InterPro" id="IPR052779">
    <property type="entry name" value="WDR62"/>
</dbReference>
<dbReference type="Pfam" id="PF00400">
    <property type="entry name" value="WD40"/>
    <property type="match status" value="1"/>
</dbReference>
<name>A0A0J9XJ74_GEOCN</name>
<dbReference type="PANTHER" id="PTHR45589">
    <property type="entry name" value="WD REPEAT DOMAIN 62, ISOFORM G"/>
    <property type="match status" value="1"/>
</dbReference>
<feature type="compositionally biased region" description="Polar residues" evidence="1">
    <location>
        <begin position="1035"/>
        <end position="1056"/>
    </location>
</feature>
<accession>A0A0J9XJ74</accession>
<proteinExistence type="predicted"/>
<dbReference type="SUPFAM" id="SSF50978">
    <property type="entry name" value="WD40 repeat-like"/>
    <property type="match status" value="2"/>
</dbReference>
<evidence type="ECO:0000313" key="3">
    <source>
        <dbReference type="Proteomes" id="UP000242525"/>
    </source>
</evidence>
<gene>
    <name evidence="2" type="ORF">BN980_GECA22s01319g</name>
</gene>
<comment type="caution">
    <text evidence="2">The sequence shown here is derived from an EMBL/GenBank/DDBJ whole genome shotgun (WGS) entry which is preliminary data.</text>
</comment>
<dbReference type="AlphaFoldDB" id="A0A0J9XJ74"/>
<protein>
    <submittedName>
        <fullName evidence="2">Uncharacterized protein</fullName>
    </submittedName>
</protein>
<dbReference type="PANTHER" id="PTHR45589:SF1">
    <property type="entry name" value="WD REPEAT DOMAIN 62, ISOFORM G"/>
    <property type="match status" value="1"/>
</dbReference>
<dbReference type="InterPro" id="IPR036322">
    <property type="entry name" value="WD40_repeat_dom_sf"/>
</dbReference>
<evidence type="ECO:0000313" key="2">
    <source>
        <dbReference type="EMBL" id="CDO57535.1"/>
    </source>
</evidence>
<feature type="compositionally biased region" description="Basic and acidic residues" evidence="1">
    <location>
        <begin position="55"/>
        <end position="65"/>
    </location>
</feature>
<feature type="region of interest" description="Disordered" evidence="1">
    <location>
        <begin position="960"/>
        <end position="997"/>
    </location>
</feature>
<reference evidence="2" key="1">
    <citation type="submission" date="2014-03" db="EMBL/GenBank/DDBJ databases">
        <authorList>
            <person name="Casaregola S."/>
        </authorList>
    </citation>
    <scope>NUCLEOTIDE SEQUENCE [LARGE SCALE GENOMIC DNA]</scope>
    <source>
        <strain evidence="2">CLIB 918</strain>
    </source>
</reference>
<feature type="region of interest" description="Disordered" evidence="1">
    <location>
        <begin position="55"/>
        <end position="88"/>
    </location>
</feature>
<feature type="compositionally biased region" description="Polar residues" evidence="1">
    <location>
        <begin position="976"/>
        <end position="997"/>
    </location>
</feature>
<dbReference type="Proteomes" id="UP000242525">
    <property type="component" value="Unassembled WGS sequence"/>
</dbReference>
<dbReference type="EMBL" id="CCBN010000022">
    <property type="protein sequence ID" value="CDO57535.1"/>
    <property type="molecule type" value="Genomic_DNA"/>
</dbReference>
<keyword evidence="3" id="KW-1185">Reference proteome</keyword>
<dbReference type="InterPro" id="IPR001680">
    <property type="entry name" value="WD40_rpt"/>
</dbReference>